<feature type="domain" description="Cupin type-2" evidence="1">
    <location>
        <begin position="36"/>
        <end position="105"/>
    </location>
</feature>
<gene>
    <name evidence="2" type="ORF">KC685_01005</name>
</gene>
<reference evidence="2" key="2">
    <citation type="journal article" date="2021" name="Microbiome">
        <title>Successional dynamics and alternative stable states in a saline activated sludge microbial community over 9 years.</title>
        <authorList>
            <person name="Wang Y."/>
            <person name="Ye J."/>
            <person name="Ju F."/>
            <person name="Liu L."/>
            <person name="Boyd J.A."/>
            <person name="Deng Y."/>
            <person name="Parks D.H."/>
            <person name="Jiang X."/>
            <person name="Yin X."/>
            <person name="Woodcroft B.J."/>
            <person name="Tyson G.W."/>
            <person name="Hugenholtz P."/>
            <person name="Polz M.F."/>
            <person name="Zhang T."/>
        </authorList>
    </citation>
    <scope>NUCLEOTIDE SEQUENCE</scope>
    <source>
        <strain evidence="2">HKST-UBA17</strain>
    </source>
</reference>
<accession>A0A955I113</accession>
<dbReference type="InterPro" id="IPR052538">
    <property type="entry name" value="Flavonoid_dioxygenase-like"/>
</dbReference>
<organism evidence="2 3">
    <name type="scientific">Candidatus Dojkabacteria bacterium</name>
    <dbReference type="NCBI Taxonomy" id="2099670"/>
    <lineage>
        <taxon>Bacteria</taxon>
        <taxon>Candidatus Dojkabacteria</taxon>
    </lineage>
</organism>
<comment type="caution">
    <text evidence="2">The sequence shown here is derived from an EMBL/GenBank/DDBJ whole genome shotgun (WGS) entry which is preliminary data.</text>
</comment>
<dbReference type="AlphaFoldDB" id="A0A955I113"/>
<dbReference type="InterPro" id="IPR013096">
    <property type="entry name" value="Cupin_2"/>
</dbReference>
<dbReference type="CDD" id="cd02223">
    <property type="entry name" value="cupin_Bh2720-like"/>
    <property type="match status" value="1"/>
</dbReference>
<dbReference type="Pfam" id="PF07883">
    <property type="entry name" value="Cupin_2"/>
    <property type="match status" value="1"/>
</dbReference>
<evidence type="ECO:0000313" key="3">
    <source>
        <dbReference type="Proteomes" id="UP000741282"/>
    </source>
</evidence>
<dbReference type="InterPro" id="IPR014710">
    <property type="entry name" value="RmlC-like_jellyroll"/>
</dbReference>
<proteinExistence type="predicted"/>
<sequence>MNLSKVGYVSDIEKETLENSNFRKVLFTGQHSQLVLMSLKPGEDIGSEVHTNVDQFIRIEQGEGKVVLNGEETTVKSEYAFIVPAGVEHNLINTGNTELKLYSIYSPAEHPEGTIHVTKSEAMEHEHH</sequence>
<evidence type="ECO:0000313" key="2">
    <source>
        <dbReference type="EMBL" id="MCA9376481.1"/>
    </source>
</evidence>
<dbReference type="SUPFAM" id="SSF51182">
    <property type="entry name" value="RmlC-like cupins"/>
    <property type="match status" value="1"/>
</dbReference>
<dbReference type="EMBL" id="JAGQLN010000003">
    <property type="protein sequence ID" value="MCA9376481.1"/>
    <property type="molecule type" value="Genomic_DNA"/>
</dbReference>
<dbReference type="Proteomes" id="UP000741282">
    <property type="component" value="Unassembled WGS sequence"/>
</dbReference>
<dbReference type="InterPro" id="IPR011051">
    <property type="entry name" value="RmlC_Cupin_sf"/>
</dbReference>
<dbReference type="PANTHER" id="PTHR43346">
    <property type="entry name" value="LIGAND BINDING DOMAIN PROTEIN, PUTATIVE (AFU_ORTHOLOGUE AFUA_6G14370)-RELATED"/>
    <property type="match status" value="1"/>
</dbReference>
<protein>
    <submittedName>
        <fullName evidence="2">Cupin domain-containing protein</fullName>
    </submittedName>
</protein>
<name>A0A955I113_9BACT</name>
<dbReference type="PANTHER" id="PTHR43346:SF1">
    <property type="entry name" value="QUERCETIN 2,3-DIOXYGENASE-RELATED"/>
    <property type="match status" value="1"/>
</dbReference>
<reference evidence="2" key="1">
    <citation type="submission" date="2020-04" db="EMBL/GenBank/DDBJ databases">
        <authorList>
            <person name="Zhang T."/>
        </authorList>
    </citation>
    <scope>NUCLEOTIDE SEQUENCE</scope>
    <source>
        <strain evidence="2">HKST-UBA17</strain>
    </source>
</reference>
<dbReference type="Gene3D" id="2.60.120.10">
    <property type="entry name" value="Jelly Rolls"/>
    <property type="match status" value="1"/>
</dbReference>
<evidence type="ECO:0000259" key="1">
    <source>
        <dbReference type="Pfam" id="PF07883"/>
    </source>
</evidence>